<evidence type="ECO:0000256" key="4">
    <source>
        <dbReference type="ARBA" id="ARBA00022692"/>
    </source>
</evidence>
<evidence type="ECO:0000259" key="8">
    <source>
        <dbReference type="Pfam" id="PF01757"/>
    </source>
</evidence>
<dbReference type="InterPro" id="IPR002656">
    <property type="entry name" value="Acyl_transf_3_dom"/>
</dbReference>
<feature type="transmembrane region" description="Helical" evidence="7">
    <location>
        <begin position="278"/>
        <end position="301"/>
    </location>
</feature>
<dbReference type="GO" id="GO:0009246">
    <property type="term" value="P:enterobacterial common antigen biosynthetic process"/>
    <property type="evidence" value="ECO:0007669"/>
    <property type="project" value="TreeGrafter"/>
</dbReference>
<dbReference type="PANTHER" id="PTHR40074">
    <property type="entry name" value="O-ACETYLTRANSFERASE WECH"/>
    <property type="match status" value="1"/>
</dbReference>
<organism evidence="9 12">
    <name type="scientific">Flavobacterium pectinovorum</name>
    <dbReference type="NCBI Taxonomy" id="29533"/>
    <lineage>
        <taxon>Bacteria</taxon>
        <taxon>Pseudomonadati</taxon>
        <taxon>Bacteroidota</taxon>
        <taxon>Flavobacteriia</taxon>
        <taxon>Flavobacteriales</taxon>
        <taxon>Flavobacteriaceae</taxon>
        <taxon>Flavobacterium</taxon>
    </lineage>
</organism>
<dbReference type="GO" id="GO:0016413">
    <property type="term" value="F:O-acetyltransferase activity"/>
    <property type="evidence" value="ECO:0007669"/>
    <property type="project" value="TreeGrafter"/>
</dbReference>
<reference evidence="10 11" key="2">
    <citation type="submission" date="2016-11" db="EMBL/GenBank/DDBJ databases">
        <authorList>
            <person name="Varghese N."/>
            <person name="Submissions S."/>
        </authorList>
    </citation>
    <scope>NUCLEOTIDE SEQUENCE [LARGE SCALE GENOMIC DNA]</scope>
    <source>
        <strain evidence="10 11">DSM 6368</strain>
    </source>
</reference>
<feature type="transmembrane region" description="Helical" evidence="7">
    <location>
        <begin position="160"/>
        <end position="178"/>
    </location>
</feature>
<comment type="subcellular location">
    <subcellularLocation>
        <location evidence="1">Cell membrane</location>
        <topology evidence="1">Multi-pass membrane protein</topology>
    </subcellularLocation>
</comment>
<dbReference type="AlphaFoldDB" id="A0AB36P6V5"/>
<evidence type="ECO:0000313" key="11">
    <source>
        <dbReference type="Proteomes" id="UP000184216"/>
    </source>
</evidence>
<evidence type="ECO:0000256" key="6">
    <source>
        <dbReference type="ARBA" id="ARBA00023136"/>
    </source>
</evidence>
<feature type="transmembrane region" description="Helical" evidence="7">
    <location>
        <begin position="313"/>
        <end position="335"/>
    </location>
</feature>
<dbReference type="EMBL" id="FRBX01000004">
    <property type="protein sequence ID" value="SHM74295.1"/>
    <property type="molecule type" value="Genomic_DNA"/>
</dbReference>
<dbReference type="PANTHER" id="PTHR40074:SF2">
    <property type="entry name" value="O-ACETYLTRANSFERASE WECH"/>
    <property type="match status" value="1"/>
</dbReference>
<evidence type="ECO:0000313" key="9">
    <source>
        <dbReference type="EMBL" id="OXB07623.1"/>
    </source>
</evidence>
<feature type="transmembrane region" description="Helical" evidence="7">
    <location>
        <begin position="51"/>
        <end position="69"/>
    </location>
</feature>
<keyword evidence="6 7" id="KW-0472">Membrane</keyword>
<evidence type="ECO:0000313" key="10">
    <source>
        <dbReference type="EMBL" id="SHM74295.1"/>
    </source>
</evidence>
<evidence type="ECO:0000256" key="1">
    <source>
        <dbReference type="ARBA" id="ARBA00004651"/>
    </source>
</evidence>
<evidence type="ECO:0000256" key="3">
    <source>
        <dbReference type="ARBA" id="ARBA00022475"/>
    </source>
</evidence>
<dbReference type="GO" id="GO:0005886">
    <property type="term" value="C:plasma membrane"/>
    <property type="evidence" value="ECO:0007669"/>
    <property type="project" value="UniProtKB-SubCell"/>
</dbReference>
<dbReference type="RefSeq" id="WP_073395952.1">
    <property type="nucleotide sequence ID" value="NZ_FRBX01000004.1"/>
</dbReference>
<name>A0AB36P6V5_9FLAO</name>
<feature type="transmembrane region" description="Helical" evidence="7">
    <location>
        <begin position="216"/>
        <end position="236"/>
    </location>
</feature>
<keyword evidence="11" id="KW-1185">Reference proteome</keyword>
<dbReference type="Pfam" id="PF01757">
    <property type="entry name" value="Acyl_transf_3"/>
    <property type="match status" value="1"/>
</dbReference>
<sequence>MNTKENFLWISNLRVIAVIAVIFVHTASPLVMKFGVLSNQLWNYANFYDAIFRFCVPVFVMISGALLLNKEYEFRTFFIKRFIRIGLPFLFWSICYVLYSIFIKTDDYKKLHFFGIIKKLIRSVYFGSAYHLWYVYMLFGLILIIPILNVWISKAKKSEIHYFLLLWSITLLFKNFGFENYKPAIDLSYFSGYVGYLVLGYYLSVIEIKNIKKWRIIAILVFILGSLITFFSTYWFSVSKGKIDSSLYDFFSFNVLLASIGIFIFFRLSNFLNSKTNVVLVQISNLSYGIYLIHVLVLSILDSFGINASFINPVIGTPITVFLCLSISTLIIKIINTNKTGSYISG</sequence>
<dbReference type="EMBL" id="MUHB01000003">
    <property type="protein sequence ID" value="OXB07623.1"/>
    <property type="molecule type" value="Genomic_DNA"/>
</dbReference>
<keyword evidence="5 7" id="KW-1133">Transmembrane helix</keyword>
<evidence type="ECO:0000256" key="5">
    <source>
        <dbReference type="ARBA" id="ARBA00022989"/>
    </source>
</evidence>
<proteinExistence type="inferred from homology"/>
<accession>A0AB36P6V5</accession>
<keyword evidence="4 7" id="KW-0812">Transmembrane</keyword>
<feature type="transmembrane region" description="Helical" evidence="7">
    <location>
        <begin position="184"/>
        <end position="204"/>
    </location>
</feature>
<feature type="transmembrane region" description="Helical" evidence="7">
    <location>
        <begin position="248"/>
        <end position="266"/>
    </location>
</feature>
<feature type="transmembrane region" description="Helical" evidence="7">
    <location>
        <begin position="133"/>
        <end position="153"/>
    </location>
</feature>
<dbReference type="Proteomes" id="UP000184216">
    <property type="component" value="Unassembled WGS sequence"/>
</dbReference>
<feature type="transmembrane region" description="Helical" evidence="7">
    <location>
        <begin position="81"/>
        <end position="102"/>
    </location>
</feature>
<gene>
    <name evidence="9" type="ORF">B0A72_01800</name>
    <name evidence="10" type="ORF">SAMN05444387_3066</name>
</gene>
<feature type="domain" description="Acyltransferase 3" evidence="8">
    <location>
        <begin position="8"/>
        <end position="332"/>
    </location>
</feature>
<evidence type="ECO:0000256" key="2">
    <source>
        <dbReference type="ARBA" id="ARBA00007400"/>
    </source>
</evidence>
<protein>
    <submittedName>
        <fullName evidence="10">Surface polysaccharide O-acyltransferase, integral membrane enzyme</fullName>
    </submittedName>
</protein>
<keyword evidence="3" id="KW-1003">Cell membrane</keyword>
<evidence type="ECO:0000256" key="7">
    <source>
        <dbReference type="SAM" id="Phobius"/>
    </source>
</evidence>
<comment type="caution">
    <text evidence="9">The sequence shown here is derived from an EMBL/GenBank/DDBJ whole genome shotgun (WGS) entry which is preliminary data.</text>
</comment>
<reference evidence="9 12" key="1">
    <citation type="submission" date="2016-11" db="EMBL/GenBank/DDBJ databases">
        <title>Whole genomes of Flavobacteriaceae.</title>
        <authorList>
            <person name="Stine C."/>
            <person name="Li C."/>
            <person name="Tadesse D."/>
        </authorList>
    </citation>
    <scope>NUCLEOTIDE SEQUENCE [LARGE SCALE GENOMIC DNA]</scope>
    <source>
        <strain evidence="9 12">ATCC 19366</strain>
    </source>
</reference>
<dbReference type="Proteomes" id="UP000198431">
    <property type="component" value="Unassembled WGS sequence"/>
</dbReference>
<comment type="similarity">
    <text evidence="2">Belongs to the acyltransferase 3 family.</text>
</comment>
<evidence type="ECO:0000313" key="12">
    <source>
        <dbReference type="Proteomes" id="UP000198431"/>
    </source>
</evidence>
<feature type="transmembrane region" description="Helical" evidence="7">
    <location>
        <begin position="12"/>
        <end position="31"/>
    </location>
</feature>